<evidence type="ECO:0000313" key="2">
    <source>
        <dbReference type="Proteomes" id="UP000029558"/>
    </source>
</evidence>
<protein>
    <submittedName>
        <fullName evidence="1">Transcriptional regulator</fullName>
    </submittedName>
</protein>
<accession>A0A1L6TBP4</accession>
<dbReference type="AlphaFoldDB" id="A0A1L6TBP4"/>
<dbReference type="OrthoDB" id="5616261at2"/>
<gene>
    <name evidence="1" type="ORF">KU39_1577</name>
</gene>
<dbReference type="Proteomes" id="UP000029558">
    <property type="component" value="Chromosome"/>
</dbReference>
<reference evidence="1 2" key="1">
    <citation type="journal article" date="2014" name="Genome Announc.">
        <title>Comparative Genome Analysis of Two Isolates of the Fish Pathogen Piscirickettsia salmonis from Different Hosts Reveals Major Differences in Virulence-Associated Secretion Systems.</title>
        <authorList>
            <person name="Bohle H."/>
            <person name="Henriquez P."/>
            <person name="Grothusen H."/>
            <person name="Navas E."/>
            <person name="Sandoval A."/>
            <person name="Bustamante F."/>
            <person name="Bustos P."/>
            <person name="Mancilla M."/>
        </authorList>
    </citation>
    <scope>NUCLEOTIDE SEQUENCE [LARGE SCALE GENOMIC DNA]</scope>
    <source>
        <strain evidence="2">B1-32597</strain>
    </source>
</reference>
<dbReference type="RefSeq" id="WP_036772851.1">
    <property type="nucleotide sequence ID" value="NZ_CP012508.1"/>
</dbReference>
<sequence length="105" mass="12360">MSNITDINDYLSEDDLFSNFLHQRCCFYKKKLNIQQNHHIEIIDQTSNDLLFTRSQDITVLEKNSSGKLLAKYLIEKRGHWLGYDKYDDFGCYLKSETIVSSKSQ</sequence>
<organism evidence="1 2">
    <name type="scientific">Piscirickettsia salmonis</name>
    <dbReference type="NCBI Taxonomy" id="1238"/>
    <lineage>
        <taxon>Bacteria</taxon>
        <taxon>Pseudomonadati</taxon>
        <taxon>Pseudomonadota</taxon>
        <taxon>Gammaproteobacteria</taxon>
        <taxon>Thiotrichales</taxon>
        <taxon>Piscirickettsiaceae</taxon>
        <taxon>Piscirickettsia</taxon>
    </lineage>
</organism>
<dbReference type="EMBL" id="CP012508">
    <property type="protein sequence ID" value="ALB22759.1"/>
    <property type="molecule type" value="Genomic_DNA"/>
</dbReference>
<proteinExistence type="predicted"/>
<name>A0A1L6TBP4_PISSA</name>
<evidence type="ECO:0000313" key="1">
    <source>
        <dbReference type="EMBL" id="ALB22759.1"/>
    </source>
</evidence>